<dbReference type="GeneTree" id="ENSGT00940000164475"/>
<evidence type="ECO:0000256" key="14">
    <source>
        <dbReference type="SAM" id="SignalP"/>
    </source>
</evidence>
<keyword evidence="5" id="KW-1133">Transmembrane helix</keyword>
<evidence type="ECO:0000256" key="1">
    <source>
        <dbReference type="ARBA" id="ARBA00004167"/>
    </source>
</evidence>
<evidence type="ECO:0000256" key="11">
    <source>
        <dbReference type="ARBA" id="ARBA00064153"/>
    </source>
</evidence>
<sequence>IAFSFPHFLFVRYLAPLRLVNGTNRCTGRVEVLHNQQWGTVCDGIWDLSEAEVVCRQLGCGTALSAPRGAHFGQGSDRVWLDEVQCTGAEAALTECRAKPWGEHSCNPGDDASVVCSGNTEGGRSLCFWKWGGGSAEGANPGSHAVCDAGWGLPEAGVVCKQLGCGTALSAPGFAQFGHGASDVWLEGVSCSGQESLISECQLSRLGSGLCDRGSEASVVCAGQLRLVNGQSRCAGRVEVLHNQQWGTVCDNSWDLHDATVVCRQLGCGTALSAPGEAWFGQGSDNIWLDKTNCTGTEAALSECRARPWGDNTCNHVEDAADPGMAPIRLLNGPSRCAGRVEVLYNQHWGSICDDSWDLYDARVVCRQVGCGMPLSAPVGARFGHGSNAIWLDDVHCIGTEAALSECNIRPWGDHNCNHTQDASVVCSGKSH</sequence>
<keyword evidence="4" id="KW-0677">Repeat</keyword>
<feature type="disulfide bond" evidence="13">
    <location>
        <begin position="353"/>
        <end position="417"/>
    </location>
</feature>
<dbReference type="InterPro" id="IPR001190">
    <property type="entry name" value="SRCR"/>
</dbReference>
<dbReference type="PROSITE" id="PS50287">
    <property type="entry name" value="SRCR_2"/>
    <property type="match status" value="4"/>
</dbReference>
<feature type="disulfide bond" evidence="13">
    <location>
        <begin position="160"/>
        <end position="221"/>
    </location>
</feature>
<evidence type="ECO:0000256" key="5">
    <source>
        <dbReference type="ARBA" id="ARBA00022989"/>
    </source>
</evidence>
<dbReference type="PROSITE" id="PS00420">
    <property type="entry name" value="SRCR_1"/>
    <property type="match status" value="3"/>
</dbReference>
<feature type="disulfide bond" evidence="13">
    <location>
        <begin position="86"/>
        <end position="96"/>
    </location>
</feature>
<comment type="subcellular location">
    <subcellularLocation>
        <location evidence="1">Membrane</location>
        <topology evidence="1">Single-pass membrane protein</topology>
    </subcellularLocation>
</comment>
<name>A0A8C0JBE5_CHEAB</name>
<evidence type="ECO:0000256" key="4">
    <source>
        <dbReference type="ARBA" id="ARBA00022737"/>
    </source>
</evidence>
<keyword evidence="7 13" id="KW-1015">Disulfide bond</keyword>
<keyword evidence="6" id="KW-0472">Membrane</keyword>
<dbReference type="PANTHER" id="PTHR19331:SF487">
    <property type="entry name" value="SOLUBLE SCAVENGER RECEPTOR CYSTEINE-RICH DOMAIN-CONTAINING PROTEIN SSC5D"/>
    <property type="match status" value="1"/>
</dbReference>
<keyword evidence="3 14" id="KW-0732">Signal</keyword>
<organism evidence="16 17">
    <name type="scientific">Chelonoidis abingdonii</name>
    <name type="common">Abingdon island giant tortoise</name>
    <name type="synonym">Testudo abingdonii</name>
    <dbReference type="NCBI Taxonomy" id="106734"/>
    <lineage>
        <taxon>Eukaryota</taxon>
        <taxon>Metazoa</taxon>
        <taxon>Chordata</taxon>
        <taxon>Craniata</taxon>
        <taxon>Vertebrata</taxon>
        <taxon>Euteleostomi</taxon>
        <taxon>Archelosauria</taxon>
        <taxon>Testudinata</taxon>
        <taxon>Testudines</taxon>
        <taxon>Cryptodira</taxon>
        <taxon>Durocryptodira</taxon>
        <taxon>Testudinoidea</taxon>
        <taxon>Testudinidae</taxon>
        <taxon>Chelonoidis</taxon>
    </lineage>
</organism>
<evidence type="ECO:0000256" key="12">
    <source>
        <dbReference type="ARBA" id="ARBA00069168"/>
    </source>
</evidence>
<dbReference type="SMART" id="SM00202">
    <property type="entry name" value="SR"/>
    <property type="match status" value="4"/>
</dbReference>
<feature type="disulfide bond" evidence="13">
    <location>
        <begin position="397"/>
        <end position="407"/>
    </location>
</feature>
<evidence type="ECO:0000259" key="15">
    <source>
        <dbReference type="PROSITE" id="PS50287"/>
    </source>
</evidence>
<feature type="domain" description="SRCR" evidence="15">
    <location>
        <begin position="146"/>
        <end position="222"/>
    </location>
</feature>
<dbReference type="FunFam" id="3.10.250.10:FF:000007">
    <property type="entry name" value="Soluble scavenger receptor cysteine-rich domain-containing protein SSC5D"/>
    <property type="match status" value="1"/>
</dbReference>
<evidence type="ECO:0000256" key="8">
    <source>
        <dbReference type="ARBA" id="ARBA00023170"/>
    </source>
</evidence>
<feature type="disulfide bond" evidence="13">
    <location>
        <begin position="42"/>
        <end position="106"/>
    </location>
</feature>
<evidence type="ECO:0000256" key="2">
    <source>
        <dbReference type="ARBA" id="ARBA00022692"/>
    </source>
</evidence>
<dbReference type="InterPro" id="IPR036772">
    <property type="entry name" value="SRCR-like_dom_sf"/>
</dbReference>
<dbReference type="AlphaFoldDB" id="A0A8C0JBE5"/>
<dbReference type="SUPFAM" id="SSF56487">
    <property type="entry name" value="SRCR-like"/>
    <property type="match status" value="4"/>
</dbReference>
<accession>A0A8C0JBE5</accession>
<dbReference type="Gene3D" id="3.10.250.10">
    <property type="entry name" value="SRCR-like domain"/>
    <property type="match status" value="4"/>
</dbReference>
<evidence type="ECO:0000256" key="6">
    <source>
        <dbReference type="ARBA" id="ARBA00023136"/>
    </source>
</evidence>
<dbReference type="PANTHER" id="PTHR19331">
    <property type="entry name" value="SCAVENGER RECEPTOR DOMAIN-CONTAINING"/>
    <property type="match status" value="1"/>
</dbReference>
<feature type="chain" id="PRO_5034174680" description="Soluble scavenger receptor cysteine-rich domain-containing protein SSC5D" evidence="14">
    <location>
        <begin position="23"/>
        <end position="432"/>
    </location>
</feature>
<dbReference type="PRINTS" id="PR00258">
    <property type="entry name" value="SPERACTRCPTR"/>
</dbReference>
<feature type="domain" description="SRCR" evidence="15">
    <location>
        <begin position="225"/>
        <end position="320"/>
    </location>
</feature>
<feature type="disulfide bond" evidence="13">
    <location>
        <begin position="250"/>
        <end position="314"/>
    </location>
</feature>
<reference evidence="16" key="1">
    <citation type="submission" date="2025-08" db="UniProtKB">
        <authorList>
            <consortium name="Ensembl"/>
        </authorList>
    </citation>
    <scope>IDENTIFICATION</scope>
</reference>
<comment type="function">
    <text evidence="10">Binds to extracellular matrix proteins. Binds to pathogen-associated molecular patterns (PAMPs) present on the cell walls of Gram-positive and Gram-negative bacteria and fungi, behaving as a pattern recognition receptor (PRR). Induces bacterial and fungal aggregation and subsequent inhibition of PAMP-induced cytokine release. Does not possess intrinsic bactericidal activity. May play a role in the innate defense and homeostasis of certain epithelial surfaces.</text>
</comment>
<dbReference type="OMA" id="SIAMNEV"/>
<comment type="caution">
    <text evidence="13">Lacks conserved residue(s) required for the propagation of feature annotation.</text>
</comment>
<feature type="disulfide bond" evidence="13">
    <location>
        <begin position="366"/>
        <end position="427"/>
    </location>
</feature>
<feature type="domain" description="SRCR" evidence="15">
    <location>
        <begin position="328"/>
        <end position="428"/>
    </location>
</feature>
<protein>
    <recommendedName>
        <fullName evidence="12">Soluble scavenger receptor cysteine-rich domain-containing protein SSC5D</fullName>
    </recommendedName>
</protein>
<keyword evidence="17" id="KW-1185">Reference proteome</keyword>
<evidence type="ECO:0000313" key="16">
    <source>
        <dbReference type="Ensembl" id="ENSCABP00000028921.1"/>
    </source>
</evidence>
<feature type="domain" description="SRCR" evidence="15">
    <location>
        <begin position="17"/>
        <end position="117"/>
    </location>
</feature>
<dbReference type="Ensembl" id="ENSCABT00000031694.1">
    <property type="protein sequence ID" value="ENSCABP00000028921.1"/>
    <property type="gene ID" value="ENSCABG00000021231.1"/>
</dbReference>
<evidence type="ECO:0000256" key="3">
    <source>
        <dbReference type="ARBA" id="ARBA00022729"/>
    </source>
</evidence>
<dbReference type="Proteomes" id="UP000694404">
    <property type="component" value="Unplaced"/>
</dbReference>
<evidence type="ECO:0000256" key="13">
    <source>
        <dbReference type="PROSITE-ProRule" id="PRU00196"/>
    </source>
</evidence>
<comment type="subunit">
    <text evidence="11">Interacts with LGALS1 and laminin.</text>
</comment>
<feature type="signal peptide" evidence="14">
    <location>
        <begin position="1"/>
        <end position="22"/>
    </location>
</feature>
<proteinExistence type="predicted"/>
<keyword evidence="9" id="KW-0325">Glycoprotein</keyword>
<evidence type="ECO:0000313" key="17">
    <source>
        <dbReference type="Proteomes" id="UP000694404"/>
    </source>
</evidence>
<keyword evidence="2" id="KW-0812">Transmembrane</keyword>
<feature type="disulfide bond" evidence="13">
    <location>
        <begin position="294"/>
        <end position="304"/>
    </location>
</feature>
<feature type="disulfide bond" evidence="13">
    <location>
        <begin position="147"/>
        <end position="211"/>
    </location>
</feature>
<evidence type="ECO:0000256" key="10">
    <source>
        <dbReference type="ARBA" id="ARBA00058074"/>
    </source>
</evidence>
<evidence type="ECO:0000256" key="7">
    <source>
        <dbReference type="ARBA" id="ARBA00023157"/>
    </source>
</evidence>
<dbReference type="FunFam" id="3.10.250.10:FF:000016">
    <property type="entry name" value="Scavenger receptor cysteine-rich protein type 12"/>
    <property type="match status" value="1"/>
</dbReference>
<evidence type="ECO:0000256" key="9">
    <source>
        <dbReference type="ARBA" id="ARBA00023180"/>
    </source>
</evidence>
<feature type="disulfide bond" evidence="13">
    <location>
        <begin position="191"/>
        <end position="201"/>
    </location>
</feature>
<keyword evidence="8" id="KW-0675">Receptor</keyword>
<dbReference type="GO" id="GO:0016020">
    <property type="term" value="C:membrane"/>
    <property type="evidence" value="ECO:0007669"/>
    <property type="project" value="UniProtKB-SubCell"/>
</dbReference>
<reference evidence="16" key="2">
    <citation type="submission" date="2025-09" db="UniProtKB">
        <authorList>
            <consortium name="Ensembl"/>
        </authorList>
    </citation>
    <scope>IDENTIFICATION</scope>
</reference>
<feature type="disulfide bond" evidence="13">
    <location>
        <begin position="55"/>
        <end position="116"/>
    </location>
</feature>
<dbReference type="FunFam" id="3.10.250.10:FF:000002">
    <property type="entry name" value="Scavenger receptor cysteine-rich type 1 protein M130"/>
    <property type="match status" value="2"/>
</dbReference>
<dbReference type="Pfam" id="PF00530">
    <property type="entry name" value="SRCR"/>
    <property type="match status" value="4"/>
</dbReference>